<name>A0A8S1PPU5_9CILI</name>
<organism evidence="1 2">
    <name type="scientific">Paramecium sonneborni</name>
    <dbReference type="NCBI Taxonomy" id="65129"/>
    <lineage>
        <taxon>Eukaryota</taxon>
        <taxon>Sar</taxon>
        <taxon>Alveolata</taxon>
        <taxon>Ciliophora</taxon>
        <taxon>Intramacronucleata</taxon>
        <taxon>Oligohymenophorea</taxon>
        <taxon>Peniculida</taxon>
        <taxon>Parameciidae</taxon>
        <taxon>Paramecium</taxon>
    </lineage>
</organism>
<evidence type="ECO:0000313" key="2">
    <source>
        <dbReference type="Proteomes" id="UP000692954"/>
    </source>
</evidence>
<dbReference type="EMBL" id="CAJJDN010000083">
    <property type="protein sequence ID" value="CAD8105051.1"/>
    <property type="molecule type" value="Genomic_DNA"/>
</dbReference>
<dbReference type="Proteomes" id="UP000692954">
    <property type="component" value="Unassembled WGS sequence"/>
</dbReference>
<accession>A0A8S1PPU5</accession>
<reference evidence="1" key="1">
    <citation type="submission" date="2021-01" db="EMBL/GenBank/DDBJ databases">
        <authorList>
            <consortium name="Genoscope - CEA"/>
            <person name="William W."/>
        </authorList>
    </citation>
    <scope>NUCLEOTIDE SEQUENCE</scope>
</reference>
<comment type="caution">
    <text evidence="1">The sequence shown here is derived from an EMBL/GenBank/DDBJ whole genome shotgun (WGS) entry which is preliminary data.</text>
</comment>
<proteinExistence type="predicted"/>
<evidence type="ECO:0000313" key="1">
    <source>
        <dbReference type="EMBL" id="CAD8105051.1"/>
    </source>
</evidence>
<protein>
    <submittedName>
        <fullName evidence="1">Uncharacterized protein</fullName>
    </submittedName>
</protein>
<gene>
    <name evidence="1" type="ORF">PSON_ATCC_30995.1.T0830162</name>
</gene>
<dbReference type="AlphaFoldDB" id="A0A8S1PPU5"/>
<sequence>MQMKKNDTFTFQYRIDSKQQSLNLRDLKFILEDLYLIQCSHQRPTKLQFENLLNNYPSLKKIQEDNTKLSNQPNYQYQRRKQKIQKRKSQYGLKKFNKLPFSQQTCLHMEKVYLVNQKQEESILKIMSQLLMPIKRKKLKYHFQNKSSSILKKQIKQLKYEYQEESYKIQIIRIILYFNIKIKKEVKQISFRIMQLIGSFEDQIITEISFSINKLYYINLIQKKY</sequence>
<keyword evidence="2" id="KW-1185">Reference proteome</keyword>